<reference evidence="2 3" key="1">
    <citation type="journal article" date="2016" name="Int. J. Syst. Evol. Microbiol.">
        <title>Paraphotobacterium marinum gen. nov., sp. nov., a member of the family Vibrionaceae, isolated from surface seawater.</title>
        <authorList>
            <person name="Huang Z."/>
            <person name="Dong C."/>
            <person name="Shao Z."/>
        </authorList>
    </citation>
    <scope>NUCLEOTIDE SEQUENCE [LARGE SCALE GENOMIC DNA]</scope>
    <source>
        <strain evidence="2 3">NSCS20N07D</strain>
    </source>
</reference>
<dbReference type="Proteomes" id="UP000242175">
    <property type="component" value="Chromosome small"/>
</dbReference>
<dbReference type="KEGG" id="pmai:CF386_09270"/>
<organism evidence="2 3">
    <name type="scientific">Paraphotobacterium marinum</name>
    <dbReference type="NCBI Taxonomy" id="1755811"/>
    <lineage>
        <taxon>Bacteria</taxon>
        <taxon>Pseudomonadati</taxon>
        <taxon>Pseudomonadota</taxon>
        <taxon>Gammaproteobacteria</taxon>
        <taxon>Vibrionales</taxon>
        <taxon>Vibrionaceae</taxon>
        <taxon>Paraphotobacterium</taxon>
    </lineage>
</organism>
<gene>
    <name evidence="2" type="ORF">CF386_09270</name>
</gene>
<evidence type="ECO:0000313" key="2">
    <source>
        <dbReference type="EMBL" id="ASK79251.1"/>
    </source>
</evidence>
<feature type="signal peptide" evidence="1">
    <location>
        <begin position="1"/>
        <end position="20"/>
    </location>
</feature>
<feature type="chain" id="PRO_5013121144" evidence="1">
    <location>
        <begin position="21"/>
        <end position="361"/>
    </location>
</feature>
<proteinExistence type="predicted"/>
<sequence length="361" mass="41171">MKKTFLASLIILATTNSAHALNTSLSLSLNQGDSKKSEVREMHNPKLNGTANIDYTDIFNPVYYGSHVSLLTSGEPQAGYLNFVFGLYSQGHFEGMTKEDRDNVCKNLISYLNENSRLFKDKLDLTYSHVETKDGHQILNYGEKWPNAGKLSSFNCIARFSHLSNYITTGAYNFAFYGPYYESLNGAKINDFLTVATGTDKYGDDYIHYYYSPKTKVRANLYDKNGQYFESPTIDELFEMKASLGTEDKDHNPVDLSDYAFEIKGTDDSRAQNKNVHKMYPDGDFYDLVNEQEEPSLWNSPLYNQDGNQNEWGAKTYLPAGKYHVYEVATLKDDAFDKYHSYLPPADDLNQHPTNHMIEVR</sequence>
<protein>
    <submittedName>
        <fullName evidence="2">Uncharacterized protein</fullName>
    </submittedName>
</protein>
<keyword evidence="1" id="KW-0732">Signal</keyword>
<dbReference type="AlphaFoldDB" id="A0A220VG29"/>
<accession>A0A220VG29</accession>
<dbReference type="EMBL" id="CP022356">
    <property type="protein sequence ID" value="ASK79251.1"/>
    <property type="molecule type" value="Genomic_DNA"/>
</dbReference>
<dbReference type="OrthoDB" id="7584480at2"/>
<keyword evidence="3" id="KW-1185">Reference proteome</keyword>
<evidence type="ECO:0000256" key="1">
    <source>
        <dbReference type="SAM" id="SignalP"/>
    </source>
</evidence>
<evidence type="ECO:0000313" key="3">
    <source>
        <dbReference type="Proteomes" id="UP000242175"/>
    </source>
</evidence>
<dbReference type="RefSeq" id="WP_089074159.1">
    <property type="nucleotide sequence ID" value="NZ_CBCSAM010000002.1"/>
</dbReference>
<name>A0A220VG29_9GAMM</name>